<organism evidence="2 3">
    <name type="scientific">Salinicoccus jeotgali</name>
    <dbReference type="NCBI Taxonomy" id="381634"/>
    <lineage>
        <taxon>Bacteria</taxon>
        <taxon>Bacillati</taxon>
        <taxon>Bacillota</taxon>
        <taxon>Bacilli</taxon>
        <taxon>Bacillales</taxon>
        <taxon>Staphylococcaceae</taxon>
        <taxon>Salinicoccus</taxon>
    </lineage>
</organism>
<keyword evidence="1" id="KW-0812">Transmembrane</keyword>
<feature type="transmembrane region" description="Helical" evidence="1">
    <location>
        <begin position="66"/>
        <end position="88"/>
    </location>
</feature>
<dbReference type="EMBL" id="BAABCK010000018">
    <property type="protein sequence ID" value="GAA3721241.1"/>
    <property type="molecule type" value="Genomic_DNA"/>
</dbReference>
<feature type="transmembrane region" description="Helical" evidence="1">
    <location>
        <begin position="7"/>
        <end position="29"/>
    </location>
</feature>
<gene>
    <name evidence="2" type="ORF">GCM10022378_09170</name>
</gene>
<keyword evidence="1" id="KW-1133">Transmembrane helix</keyword>
<keyword evidence="3" id="KW-1185">Reference proteome</keyword>
<evidence type="ECO:0000256" key="1">
    <source>
        <dbReference type="SAM" id="Phobius"/>
    </source>
</evidence>
<comment type="caution">
    <text evidence="2">The sequence shown here is derived from an EMBL/GenBank/DDBJ whole genome shotgun (WGS) entry which is preliminary data.</text>
</comment>
<dbReference type="RefSeq" id="WP_344701868.1">
    <property type="nucleotide sequence ID" value="NZ_BAABCK010000018.1"/>
</dbReference>
<evidence type="ECO:0000313" key="2">
    <source>
        <dbReference type="EMBL" id="GAA3721241.1"/>
    </source>
</evidence>
<name>A0ABP7ENF7_9STAP</name>
<reference evidence="3" key="1">
    <citation type="journal article" date="2019" name="Int. J. Syst. Evol. Microbiol.">
        <title>The Global Catalogue of Microorganisms (GCM) 10K type strain sequencing project: providing services to taxonomists for standard genome sequencing and annotation.</title>
        <authorList>
            <consortium name="The Broad Institute Genomics Platform"/>
            <consortium name="The Broad Institute Genome Sequencing Center for Infectious Disease"/>
            <person name="Wu L."/>
            <person name="Ma J."/>
        </authorList>
    </citation>
    <scope>NUCLEOTIDE SEQUENCE [LARGE SCALE GENOMIC DNA]</scope>
    <source>
        <strain evidence="3">JCM 16981</strain>
    </source>
</reference>
<dbReference type="Proteomes" id="UP001500920">
    <property type="component" value="Unassembled WGS sequence"/>
</dbReference>
<keyword evidence="1" id="KW-0472">Membrane</keyword>
<protein>
    <submittedName>
        <fullName evidence="2">Uncharacterized protein</fullName>
    </submittedName>
</protein>
<evidence type="ECO:0000313" key="3">
    <source>
        <dbReference type="Proteomes" id="UP001500920"/>
    </source>
</evidence>
<feature type="transmembrane region" description="Helical" evidence="1">
    <location>
        <begin position="35"/>
        <end position="54"/>
    </location>
</feature>
<accession>A0ABP7ENF7</accession>
<proteinExistence type="predicted"/>
<sequence>MNKKATYSLNILVGIFFFIFYTTIVNAVLNQDILSFPFIILTIYFFISIFTLTPASTELGEKTKDWNAIIASYSMIVAYLISPIWVLIKSFKN</sequence>